<keyword evidence="1" id="KW-0175">Coiled coil</keyword>
<feature type="compositionally biased region" description="Polar residues" evidence="2">
    <location>
        <begin position="472"/>
        <end position="482"/>
    </location>
</feature>
<feature type="compositionally biased region" description="Polar residues" evidence="2">
    <location>
        <begin position="517"/>
        <end position="530"/>
    </location>
</feature>
<feature type="compositionally biased region" description="Polar residues" evidence="2">
    <location>
        <begin position="25"/>
        <end position="34"/>
    </location>
</feature>
<feature type="coiled-coil region" evidence="1">
    <location>
        <begin position="77"/>
        <end position="213"/>
    </location>
</feature>
<feature type="compositionally biased region" description="Basic and acidic residues" evidence="2">
    <location>
        <begin position="560"/>
        <end position="571"/>
    </location>
</feature>
<proteinExistence type="predicted"/>
<feature type="compositionally biased region" description="Basic and acidic residues" evidence="2">
    <location>
        <begin position="487"/>
        <end position="515"/>
    </location>
</feature>
<evidence type="ECO:0000313" key="3">
    <source>
        <dbReference type="EMBL" id="KZN94340.1"/>
    </source>
</evidence>
<dbReference type="AlphaFoldDB" id="A0A167YNH3"/>
<gene>
    <name evidence="3" type="ORF">EN45_045360</name>
</gene>
<dbReference type="PANTHER" id="PTHR42041:SF1">
    <property type="entry name" value="DNA ENDONUCLEASE ACTIVATOR CTP1 C-TERMINAL DOMAIN-CONTAINING PROTEIN"/>
    <property type="match status" value="1"/>
</dbReference>
<feature type="compositionally biased region" description="Basic and acidic residues" evidence="2">
    <location>
        <begin position="659"/>
        <end position="673"/>
    </location>
</feature>
<feature type="compositionally biased region" description="Pro residues" evidence="2">
    <location>
        <begin position="397"/>
        <end position="407"/>
    </location>
</feature>
<protein>
    <submittedName>
        <fullName evidence="3">Uncharacterized protein</fullName>
    </submittedName>
</protein>
<evidence type="ECO:0000256" key="2">
    <source>
        <dbReference type="SAM" id="MobiDB-lite"/>
    </source>
</evidence>
<name>A0A167YNH3_PENCH</name>
<feature type="region of interest" description="Disordered" evidence="2">
    <location>
        <begin position="247"/>
        <end position="302"/>
    </location>
</feature>
<evidence type="ECO:0000256" key="1">
    <source>
        <dbReference type="SAM" id="Coils"/>
    </source>
</evidence>
<feature type="compositionally biased region" description="Pro residues" evidence="2">
    <location>
        <begin position="1"/>
        <end position="10"/>
    </location>
</feature>
<sequence length="682" mass="76050">MESPTRPIPSPSKALHPVSPERMNQHNIPASPSLPSDLLTLHNKSTRGVSEVQAKVAFLNGLSRGSPANSAGNNAALQRAILGREEAESALATAQEDLSEAQTRERRISERLESLLEELHGTKERQAHERSIFEKEIRKARKEAFRAGSTLVKLQEELKHSKSEIKTLKEELGAEREAKDKAKQEAFERAYALAGLTEELEVLKEKFRALETDNHSSTLEVRAHEIRKEDFGRLSIAEGDLAFLATPRRPKRAAAGSARSPAPTRDEEHAEATPPKRPRLSDCAPTTESERPASETAVEQDEEDLLEEIKDELVFERRRRVAAEEMVHFLNIECQFERCSCRLAESQGRRYIYDADYYNKFQRPQIEAEEKARAEQASIQKASVHQVHPHPTSTPEASPPPPPPPVHRSPIHQATSPQVGSPQHRQEEPEPSRTPLAAPPVPVHQHIAPAMKAEPADLHKMEMPAEPLVTFSPETGTFTTFPSPLRDNVRPPRLDFFKAPDLAEPRPDVHARHMDASASTDQQVDSSTPSGEPALTRMARPTPSDGAAEHSRAPLSVEARPSRRFEREPHGHRQPINPPKRAPSRQEPQSQRTSHPGVPDTPIDREQALAQIRARRGRTHSKQRSVSASEPGRTARASAGSNPTPARGPRRLPNPNLRADSRTENELGERRDMSAPVRMFRR</sequence>
<dbReference type="PANTHER" id="PTHR42041">
    <property type="entry name" value="DNA ENDONUCLEASE ACTIVATOR CTP1 C-TERMINAL DOMAIN-CONTAINING PROTEIN"/>
    <property type="match status" value="1"/>
</dbReference>
<dbReference type="EMBL" id="CM002798">
    <property type="protein sequence ID" value="KZN94340.1"/>
    <property type="molecule type" value="Genomic_DNA"/>
</dbReference>
<feature type="compositionally biased region" description="Polar residues" evidence="2">
    <location>
        <begin position="412"/>
        <end position="423"/>
    </location>
</feature>
<feature type="compositionally biased region" description="Basic residues" evidence="2">
    <location>
        <begin position="613"/>
        <end position="623"/>
    </location>
</feature>
<dbReference type="Proteomes" id="UP000076449">
    <property type="component" value="Chromosome I"/>
</dbReference>
<feature type="region of interest" description="Disordered" evidence="2">
    <location>
        <begin position="1"/>
        <end position="40"/>
    </location>
</feature>
<organism evidence="3">
    <name type="scientific">Penicillium chrysogenum</name>
    <name type="common">Penicillium notatum</name>
    <dbReference type="NCBI Taxonomy" id="5076"/>
    <lineage>
        <taxon>Eukaryota</taxon>
        <taxon>Fungi</taxon>
        <taxon>Dikarya</taxon>
        <taxon>Ascomycota</taxon>
        <taxon>Pezizomycotina</taxon>
        <taxon>Eurotiomycetes</taxon>
        <taxon>Eurotiomycetidae</taxon>
        <taxon>Eurotiales</taxon>
        <taxon>Aspergillaceae</taxon>
        <taxon>Penicillium</taxon>
        <taxon>Penicillium chrysogenum species complex</taxon>
    </lineage>
</organism>
<feature type="region of interest" description="Disordered" evidence="2">
    <location>
        <begin position="368"/>
        <end position="440"/>
    </location>
</feature>
<feature type="compositionally biased region" description="Low complexity" evidence="2">
    <location>
        <begin position="253"/>
        <end position="263"/>
    </location>
</feature>
<feature type="region of interest" description="Disordered" evidence="2">
    <location>
        <begin position="470"/>
        <end position="682"/>
    </location>
</feature>
<dbReference type="PhylomeDB" id="A0A167YNH3"/>
<accession>A0A167YNH3</accession>
<reference evidence="3" key="1">
    <citation type="journal article" date="2014" name="Genome Announc.">
        <title>Complete sequencing and chromosome-scale genome assembly of the industrial progenitor strain P2niaD18 from the penicillin producer Penicillium chrysogenum.</title>
        <authorList>
            <person name="Specht T."/>
            <person name="Dahlmann T.A."/>
            <person name="Zadra I."/>
            <person name="Kurnsteiner H."/>
            <person name="Kuck U."/>
        </authorList>
    </citation>
    <scope>NUCLEOTIDE SEQUENCE [LARGE SCALE GENOMIC DNA]</scope>
    <source>
        <strain evidence="3">P2niaD18</strain>
    </source>
</reference>
<feature type="compositionally biased region" description="Low complexity" evidence="2">
    <location>
        <begin position="645"/>
        <end position="658"/>
    </location>
</feature>